<proteinExistence type="predicted"/>
<comment type="caution">
    <text evidence="1">The sequence shown here is derived from an EMBL/GenBank/DDBJ whole genome shotgun (WGS) entry which is preliminary data.</text>
</comment>
<dbReference type="AlphaFoldDB" id="A0A754AJ20"/>
<reference evidence="1" key="2">
    <citation type="submission" date="2020-02" db="EMBL/GenBank/DDBJ databases">
        <authorList>
            <consortium name="NCBI Pathogen Detection Project"/>
        </authorList>
    </citation>
    <scope>NUCLEOTIDE SEQUENCE</scope>
    <source>
        <strain evidence="1">MA.SF_R0213/09</strain>
    </source>
</reference>
<gene>
    <name evidence="1" type="ORF">G5V05_001455</name>
</gene>
<evidence type="ECO:0000313" key="1">
    <source>
        <dbReference type="EMBL" id="HAF8558844.1"/>
    </source>
</evidence>
<accession>A0A754AJ20</accession>
<name>A0A754AJ20_SALER</name>
<reference evidence="1" key="1">
    <citation type="journal article" date="2018" name="Genome Biol.">
        <title>SKESA: strategic k-mer extension for scrupulous assemblies.</title>
        <authorList>
            <person name="Souvorov A."/>
            <person name="Agarwala R."/>
            <person name="Lipman D.J."/>
        </authorList>
    </citation>
    <scope>NUCLEOTIDE SEQUENCE</scope>
    <source>
        <strain evidence="1">MA.SF_R0213/09</strain>
    </source>
</reference>
<organism evidence="1">
    <name type="scientific">Salmonella enterica</name>
    <name type="common">Salmonella choleraesuis</name>
    <dbReference type="NCBI Taxonomy" id="28901"/>
    <lineage>
        <taxon>Bacteria</taxon>
        <taxon>Pseudomonadati</taxon>
        <taxon>Pseudomonadota</taxon>
        <taxon>Gammaproteobacteria</taxon>
        <taxon>Enterobacterales</taxon>
        <taxon>Enterobacteriaceae</taxon>
        <taxon>Salmonella</taxon>
    </lineage>
</organism>
<protein>
    <submittedName>
        <fullName evidence="1">Uncharacterized protein</fullName>
    </submittedName>
</protein>
<dbReference type="EMBL" id="DAAWMZ010000004">
    <property type="protein sequence ID" value="HAF8558844.1"/>
    <property type="molecule type" value="Genomic_DNA"/>
</dbReference>
<sequence>MSKLQLIDATCQVEQEQAVLSMWLESTTKNSHPDLPRLIGSVLTLLHGVPQAMEEAESQLADCVMREHQEGKA</sequence>
<dbReference type="RefSeq" id="WP_080090336.1">
    <property type="nucleotide sequence ID" value="NZ_MYJC01000002.1"/>
</dbReference>